<organism evidence="1 2">
    <name type="scientific">Lithospermum erythrorhizon</name>
    <name type="common">Purple gromwell</name>
    <name type="synonym">Lithospermum officinale var. erythrorhizon</name>
    <dbReference type="NCBI Taxonomy" id="34254"/>
    <lineage>
        <taxon>Eukaryota</taxon>
        <taxon>Viridiplantae</taxon>
        <taxon>Streptophyta</taxon>
        <taxon>Embryophyta</taxon>
        <taxon>Tracheophyta</taxon>
        <taxon>Spermatophyta</taxon>
        <taxon>Magnoliopsida</taxon>
        <taxon>eudicotyledons</taxon>
        <taxon>Gunneridae</taxon>
        <taxon>Pentapetalae</taxon>
        <taxon>asterids</taxon>
        <taxon>lamiids</taxon>
        <taxon>Boraginales</taxon>
        <taxon>Boraginaceae</taxon>
        <taxon>Boraginoideae</taxon>
        <taxon>Lithospermeae</taxon>
        <taxon>Lithospermum</taxon>
    </lineage>
</organism>
<dbReference type="Proteomes" id="UP001454036">
    <property type="component" value="Unassembled WGS sequence"/>
</dbReference>
<comment type="caution">
    <text evidence="1">The sequence shown here is derived from an EMBL/GenBank/DDBJ whole genome shotgun (WGS) entry which is preliminary data.</text>
</comment>
<name>A0AAV3R8Z9_LITER</name>
<proteinExistence type="predicted"/>
<sequence length="66" mass="7458">MRRHSEGGFFISWFQRDQFGLPYSGEGFDPYTPDDSNNAIEEQVVEVTSSASELERIELVDTGESP</sequence>
<gene>
    <name evidence="1" type="ORF">LIER_25763</name>
</gene>
<dbReference type="EMBL" id="BAABME010007837">
    <property type="protein sequence ID" value="GAA0171811.1"/>
    <property type="molecule type" value="Genomic_DNA"/>
</dbReference>
<reference evidence="1 2" key="1">
    <citation type="submission" date="2024-01" db="EMBL/GenBank/DDBJ databases">
        <title>The complete chloroplast genome sequence of Lithospermum erythrorhizon: insights into the phylogenetic relationship among Boraginaceae species and the maternal lineages of purple gromwells.</title>
        <authorList>
            <person name="Okada T."/>
            <person name="Watanabe K."/>
        </authorList>
    </citation>
    <scope>NUCLEOTIDE SEQUENCE [LARGE SCALE GENOMIC DNA]</scope>
</reference>
<dbReference type="AlphaFoldDB" id="A0AAV3R8Z9"/>
<protein>
    <submittedName>
        <fullName evidence="1">Uncharacterized protein</fullName>
    </submittedName>
</protein>
<evidence type="ECO:0000313" key="2">
    <source>
        <dbReference type="Proteomes" id="UP001454036"/>
    </source>
</evidence>
<accession>A0AAV3R8Z9</accession>
<keyword evidence="2" id="KW-1185">Reference proteome</keyword>
<evidence type="ECO:0000313" key="1">
    <source>
        <dbReference type="EMBL" id="GAA0171811.1"/>
    </source>
</evidence>